<name>A0A833L1C9_UNCSA</name>
<accession>A0A833L1C9</accession>
<proteinExistence type="predicted"/>
<sequence>MGKDNLKIKITYEKGEEIKYISHLDHMRVLERAIRRAELPIAYSQGFNPRMQISYKTRALKVGETSSECAAELSFVEKISPQDLLSKLNKTLPQGMKIISAE</sequence>
<evidence type="ECO:0000259" key="1">
    <source>
        <dbReference type="Pfam" id="PF10105"/>
    </source>
</evidence>
<comment type="caution">
    <text evidence="2">The sequence shown here is derived from an EMBL/GenBank/DDBJ whole genome shotgun (WGS) entry which is preliminary data.</text>
</comment>
<feature type="domain" description="DUF2344" evidence="1">
    <location>
        <begin position="7"/>
        <end position="101"/>
    </location>
</feature>
<gene>
    <name evidence="2" type="ORF">FD145_631</name>
</gene>
<dbReference type="Pfam" id="PF10105">
    <property type="entry name" value="DUF2344"/>
    <property type="match status" value="1"/>
</dbReference>
<dbReference type="Proteomes" id="UP000488506">
    <property type="component" value="Unassembled WGS sequence"/>
</dbReference>
<organism evidence="2 3">
    <name type="scientific">Candidatus Saganbacteria bacterium</name>
    <dbReference type="NCBI Taxonomy" id="2575572"/>
    <lineage>
        <taxon>Bacteria</taxon>
        <taxon>Bacillati</taxon>
        <taxon>Saganbacteria</taxon>
    </lineage>
</organism>
<dbReference type="InterPro" id="IPR018768">
    <property type="entry name" value="DUF2344"/>
</dbReference>
<reference evidence="2 3" key="1">
    <citation type="submission" date="2019-12" db="EMBL/GenBank/DDBJ databases">
        <authorList>
            <person name="Wolfe R."/>
            <person name="Danczak R."/>
            <person name="Wilkins M."/>
        </authorList>
    </citation>
    <scope>NUCLEOTIDE SEQUENCE [LARGE SCALE GENOMIC DNA]</scope>
    <source>
        <strain evidence="2">X2_MaxBin.013</strain>
    </source>
</reference>
<protein>
    <recommendedName>
        <fullName evidence="1">DUF2344 domain-containing protein</fullName>
    </recommendedName>
</protein>
<dbReference type="EMBL" id="WPAF01000008">
    <property type="protein sequence ID" value="KAF0134406.1"/>
    <property type="molecule type" value="Genomic_DNA"/>
</dbReference>
<evidence type="ECO:0000313" key="2">
    <source>
        <dbReference type="EMBL" id="KAF0134406.1"/>
    </source>
</evidence>
<evidence type="ECO:0000313" key="3">
    <source>
        <dbReference type="Proteomes" id="UP000488506"/>
    </source>
</evidence>
<dbReference type="NCBIfam" id="TIGR03936">
    <property type="entry name" value="sam_1_link_chp"/>
    <property type="match status" value="1"/>
</dbReference>
<dbReference type="AlphaFoldDB" id="A0A833L1C9"/>